<sequence>MLRLIPPARKALWTPLEAAKRQKVFSHYIEPLQEEALQRARLCHRGLLECARCLKKHGKDLKRFFTHIVPLD</sequence>
<comment type="caution">
    <text evidence="1">The sequence shown here is derived from an EMBL/GenBank/DDBJ whole genome shotgun (WGS) entry which is preliminary data.</text>
</comment>
<evidence type="ECO:0000313" key="1">
    <source>
        <dbReference type="EMBL" id="RMY97565.1"/>
    </source>
</evidence>
<gene>
    <name evidence="1" type="ORF">D0864_04727</name>
</gene>
<evidence type="ECO:0000313" key="2">
    <source>
        <dbReference type="Proteomes" id="UP000269539"/>
    </source>
</evidence>
<reference evidence="1 2" key="1">
    <citation type="journal article" date="2018" name="BMC Genomics">
        <title>Genomic evidence for intraspecific hybridization in a clonal and extremely halotolerant yeast.</title>
        <authorList>
            <person name="Gostincar C."/>
            <person name="Stajich J.E."/>
            <person name="Zupancic J."/>
            <person name="Zalar P."/>
            <person name="Gunde-Cimerman N."/>
        </authorList>
    </citation>
    <scope>NUCLEOTIDE SEQUENCE [LARGE SCALE GENOMIC DNA]</scope>
    <source>
        <strain evidence="1 2">EXF-10513</strain>
    </source>
</reference>
<proteinExistence type="predicted"/>
<name>A0A3M7G8V5_HORWE</name>
<protein>
    <submittedName>
        <fullName evidence="1">Uncharacterized protein</fullName>
    </submittedName>
</protein>
<dbReference type="Proteomes" id="UP000269539">
    <property type="component" value="Unassembled WGS sequence"/>
</dbReference>
<dbReference type="AlphaFoldDB" id="A0A3M7G8V5"/>
<dbReference type="EMBL" id="QWIO01000415">
    <property type="protein sequence ID" value="RMY97565.1"/>
    <property type="molecule type" value="Genomic_DNA"/>
</dbReference>
<accession>A0A3M7G8V5</accession>
<organism evidence="1 2">
    <name type="scientific">Hortaea werneckii</name>
    <name type="common">Black yeast</name>
    <name type="synonym">Cladosporium werneckii</name>
    <dbReference type="NCBI Taxonomy" id="91943"/>
    <lineage>
        <taxon>Eukaryota</taxon>
        <taxon>Fungi</taxon>
        <taxon>Dikarya</taxon>
        <taxon>Ascomycota</taxon>
        <taxon>Pezizomycotina</taxon>
        <taxon>Dothideomycetes</taxon>
        <taxon>Dothideomycetidae</taxon>
        <taxon>Mycosphaerellales</taxon>
        <taxon>Teratosphaeriaceae</taxon>
        <taxon>Hortaea</taxon>
    </lineage>
</organism>